<gene>
    <name evidence="2" type="ORF">WA026_008383</name>
</gene>
<feature type="transmembrane region" description="Helical" evidence="1">
    <location>
        <begin position="20"/>
        <end position="37"/>
    </location>
</feature>
<dbReference type="AlphaFoldDB" id="A0AAW1UFF1"/>
<keyword evidence="3" id="KW-1185">Reference proteome</keyword>
<protein>
    <submittedName>
        <fullName evidence="2">Uncharacterized protein</fullName>
    </submittedName>
</protein>
<accession>A0AAW1UFF1</accession>
<organism evidence="2 3">
    <name type="scientific">Henosepilachna vigintioctopunctata</name>
    <dbReference type="NCBI Taxonomy" id="420089"/>
    <lineage>
        <taxon>Eukaryota</taxon>
        <taxon>Metazoa</taxon>
        <taxon>Ecdysozoa</taxon>
        <taxon>Arthropoda</taxon>
        <taxon>Hexapoda</taxon>
        <taxon>Insecta</taxon>
        <taxon>Pterygota</taxon>
        <taxon>Neoptera</taxon>
        <taxon>Endopterygota</taxon>
        <taxon>Coleoptera</taxon>
        <taxon>Polyphaga</taxon>
        <taxon>Cucujiformia</taxon>
        <taxon>Coccinelloidea</taxon>
        <taxon>Coccinellidae</taxon>
        <taxon>Epilachninae</taxon>
        <taxon>Epilachnini</taxon>
        <taxon>Henosepilachna</taxon>
    </lineage>
</organism>
<dbReference type="EMBL" id="JARQZJ010000063">
    <property type="protein sequence ID" value="KAK9879883.1"/>
    <property type="molecule type" value="Genomic_DNA"/>
</dbReference>
<evidence type="ECO:0000256" key="1">
    <source>
        <dbReference type="SAM" id="Phobius"/>
    </source>
</evidence>
<evidence type="ECO:0000313" key="2">
    <source>
        <dbReference type="EMBL" id="KAK9879883.1"/>
    </source>
</evidence>
<keyword evidence="1" id="KW-0812">Transmembrane</keyword>
<comment type="caution">
    <text evidence="2">The sequence shown here is derived from an EMBL/GenBank/DDBJ whole genome shotgun (WGS) entry which is preliminary data.</text>
</comment>
<keyword evidence="1" id="KW-1133">Transmembrane helix</keyword>
<keyword evidence="1" id="KW-0472">Membrane</keyword>
<reference evidence="2 3" key="1">
    <citation type="submission" date="2023-03" db="EMBL/GenBank/DDBJ databases">
        <title>Genome insight into feeding habits of ladybird beetles.</title>
        <authorList>
            <person name="Li H.-S."/>
            <person name="Huang Y.-H."/>
            <person name="Pang H."/>
        </authorList>
    </citation>
    <scope>NUCLEOTIDE SEQUENCE [LARGE SCALE GENOMIC DNA]</scope>
    <source>
        <strain evidence="2">SYSU_2023b</strain>
        <tissue evidence="2">Whole body</tissue>
    </source>
</reference>
<proteinExistence type="predicted"/>
<name>A0AAW1UFF1_9CUCU</name>
<sequence>MDIKSNGLKSHGFKSHGRVMDLYPSILLIIMVPYYWYHPGTNSQPITNIQSFFEIGKFLVGAGVGAYNLWFDVLSC</sequence>
<evidence type="ECO:0000313" key="3">
    <source>
        <dbReference type="Proteomes" id="UP001431783"/>
    </source>
</evidence>
<dbReference type="Proteomes" id="UP001431783">
    <property type="component" value="Unassembled WGS sequence"/>
</dbReference>